<keyword evidence="6" id="KW-0406">Ion transport</keyword>
<dbReference type="GO" id="GO:0006826">
    <property type="term" value="P:iron ion transport"/>
    <property type="evidence" value="ECO:0007669"/>
    <property type="project" value="UniProtKB-KW"/>
</dbReference>
<evidence type="ECO:0000256" key="2">
    <source>
        <dbReference type="ARBA" id="ARBA00022448"/>
    </source>
</evidence>
<dbReference type="EMBL" id="CP046401">
    <property type="protein sequence ID" value="QGY44973.1"/>
    <property type="molecule type" value="Genomic_DNA"/>
</dbReference>
<keyword evidence="3" id="KW-1003">Cell membrane</keyword>
<dbReference type="GO" id="GO:0006302">
    <property type="term" value="P:double-strand break repair"/>
    <property type="evidence" value="ECO:0007669"/>
    <property type="project" value="InterPro"/>
</dbReference>
<dbReference type="GO" id="GO:0005886">
    <property type="term" value="C:plasma membrane"/>
    <property type="evidence" value="ECO:0007669"/>
    <property type="project" value="UniProtKB-SubCell"/>
</dbReference>
<evidence type="ECO:0000256" key="1">
    <source>
        <dbReference type="ARBA" id="ARBA00004202"/>
    </source>
</evidence>
<feature type="domain" description="AAA+ ATPase" evidence="8">
    <location>
        <begin position="37"/>
        <end position="209"/>
    </location>
</feature>
<dbReference type="Proteomes" id="UP000428260">
    <property type="component" value="Chromosome"/>
</dbReference>
<evidence type="ECO:0000313" key="9">
    <source>
        <dbReference type="EMBL" id="QGY44973.1"/>
    </source>
</evidence>
<evidence type="ECO:0000259" key="8">
    <source>
        <dbReference type="SMART" id="SM00382"/>
    </source>
</evidence>
<evidence type="ECO:0000313" key="10">
    <source>
        <dbReference type="Proteomes" id="UP000428260"/>
    </source>
</evidence>
<dbReference type="InterPro" id="IPR038729">
    <property type="entry name" value="Rad50/SbcC_AAA"/>
</dbReference>
<proteinExistence type="predicted"/>
<dbReference type="SUPFAM" id="SSF52540">
    <property type="entry name" value="P-loop containing nucleoside triphosphate hydrolases"/>
    <property type="match status" value="1"/>
</dbReference>
<dbReference type="SMART" id="SM00382">
    <property type="entry name" value="AAA"/>
    <property type="match status" value="1"/>
</dbReference>
<accession>A0A6I6K0N5</accession>
<name>A0A6I6K0N5_9BACT</name>
<evidence type="ECO:0000256" key="5">
    <source>
        <dbReference type="ARBA" id="ARBA00023004"/>
    </source>
</evidence>
<reference evidence="9 10" key="1">
    <citation type="submission" date="2019-11" db="EMBL/GenBank/DDBJ databases">
        <authorList>
            <person name="Zheng R.K."/>
            <person name="Sun C.M."/>
        </authorList>
    </citation>
    <scope>NUCLEOTIDE SEQUENCE [LARGE SCALE GENOMIC DNA]</scope>
    <source>
        <strain evidence="9 10">WC007</strain>
    </source>
</reference>
<dbReference type="PANTHER" id="PTHR42771">
    <property type="entry name" value="IRON(3+)-HYDROXAMATE IMPORT ATP-BINDING PROTEIN FHUC"/>
    <property type="match status" value="1"/>
</dbReference>
<keyword evidence="7" id="KW-0472">Membrane</keyword>
<evidence type="ECO:0000256" key="7">
    <source>
        <dbReference type="ARBA" id="ARBA00023136"/>
    </source>
</evidence>
<organism evidence="9 10">
    <name type="scientific">Maribellus comscasis</name>
    <dbReference type="NCBI Taxonomy" id="2681766"/>
    <lineage>
        <taxon>Bacteria</taxon>
        <taxon>Pseudomonadati</taxon>
        <taxon>Bacteroidota</taxon>
        <taxon>Bacteroidia</taxon>
        <taxon>Marinilabiliales</taxon>
        <taxon>Prolixibacteraceae</taxon>
        <taxon>Maribellus</taxon>
    </lineage>
</organism>
<dbReference type="InterPro" id="IPR003593">
    <property type="entry name" value="AAA+_ATPase"/>
</dbReference>
<dbReference type="InterPro" id="IPR027417">
    <property type="entry name" value="P-loop_NTPase"/>
</dbReference>
<comment type="subcellular location">
    <subcellularLocation>
        <location evidence="1">Cell membrane</location>
        <topology evidence="1">Peripheral membrane protein</topology>
    </subcellularLocation>
</comment>
<dbReference type="Pfam" id="PF13304">
    <property type="entry name" value="AAA_21"/>
    <property type="match status" value="1"/>
</dbReference>
<keyword evidence="2" id="KW-0813">Transport</keyword>
<evidence type="ECO:0000256" key="6">
    <source>
        <dbReference type="ARBA" id="ARBA00023065"/>
    </source>
</evidence>
<dbReference type="Pfam" id="PF13476">
    <property type="entry name" value="AAA_23"/>
    <property type="match status" value="1"/>
</dbReference>
<dbReference type="Gene3D" id="3.40.50.300">
    <property type="entry name" value="P-loop containing nucleotide triphosphate hydrolases"/>
    <property type="match status" value="2"/>
</dbReference>
<dbReference type="KEGG" id="mcos:GM418_15225"/>
<gene>
    <name evidence="9" type="ORF">GM418_15225</name>
</gene>
<dbReference type="RefSeq" id="WP_158867792.1">
    <property type="nucleotide sequence ID" value="NZ_CP046401.1"/>
</dbReference>
<dbReference type="InterPro" id="IPR051535">
    <property type="entry name" value="Siderophore_ABC-ATPase"/>
</dbReference>
<dbReference type="InterPro" id="IPR003959">
    <property type="entry name" value="ATPase_AAA_core"/>
</dbReference>
<keyword evidence="5" id="KW-0408">Iron</keyword>
<keyword evidence="10" id="KW-1185">Reference proteome</keyword>
<evidence type="ECO:0000256" key="4">
    <source>
        <dbReference type="ARBA" id="ARBA00022496"/>
    </source>
</evidence>
<sequence length="240" mass="27445">MSYHLKSIKLETEKYPTRDHYPFSLPLFSETKELHFPTAVTLFAGENGSGKSTLLEAIATAAGIYIWRTGMNTRYRYNRYEVSLHRYLKVQWTNGTVPGSFFGAQIFKDFASILEEWAATDPGQLELFGGKSLVTQSHGQSLMSFFRNRYKLKGLYLLDEPETALSPSSQLELLQLLSKNAKDGHAQFIVATHSPILLACREATIYSFDKMPVSAVNYENTEHFKVYHDFLNNRDKYLMD</sequence>
<dbReference type="GO" id="GO:0016887">
    <property type="term" value="F:ATP hydrolysis activity"/>
    <property type="evidence" value="ECO:0007669"/>
    <property type="project" value="InterPro"/>
</dbReference>
<protein>
    <submittedName>
        <fullName evidence="9">AAA family ATPase</fullName>
    </submittedName>
</protein>
<keyword evidence="4" id="KW-0410">Iron transport</keyword>
<dbReference type="PANTHER" id="PTHR42771:SF2">
    <property type="entry name" value="IRON(3+)-HYDROXAMATE IMPORT ATP-BINDING PROTEIN FHUC"/>
    <property type="match status" value="1"/>
</dbReference>
<dbReference type="AlphaFoldDB" id="A0A6I6K0N5"/>
<evidence type="ECO:0000256" key="3">
    <source>
        <dbReference type="ARBA" id="ARBA00022475"/>
    </source>
</evidence>
<dbReference type="GO" id="GO:0005524">
    <property type="term" value="F:ATP binding"/>
    <property type="evidence" value="ECO:0007669"/>
    <property type="project" value="InterPro"/>
</dbReference>